<evidence type="ECO:0000313" key="4">
    <source>
        <dbReference type="Proteomes" id="UP001241605"/>
    </source>
</evidence>
<evidence type="ECO:0000313" key="3">
    <source>
        <dbReference type="EMBL" id="WGW05057.1"/>
    </source>
</evidence>
<evidence type="ECO:0000259" key="2">
    <source>
        <dbReference type="Pfam" id="PF00248"/>
    </source>
</evidence>
<protein>
    <submittedName>
        <fullName evidence="3">Aldo/keto reductase</fullName>
    </submittedName>
</protein>
<sequence length="310" mass="33353">MTQMTTLSGTVPRPFAFGAMQFGGKADQTQSRAMYDACRAAGIRFFDTAHAYTDGASETLLGQFAGAERDQVLIATKASYAGGASRQTILKSVEDSRQRLGMDVLDLLYMHRWDDGTPLQETFETLAELQAKGTIRYIGVSNYAAWQVMKAQCVAASLGTRIDAIQPMYNLVKRQAEVEILPMCISEDILPVPYSPLGGGLLTGKYAAGSDGRLTQDDRYAKRYGRPEMHQSARDLAALAAELGADPATLAVAWVARHPSRPVPILSASSAPQLAPSLAGMDYALDDALYARLSALSAAPPPATDRLEEV</sequence>
<dbReference type="InterPro" id="IPR018170">
    <property type="entry name" value="Aldo/ket_reductase_CS"/>
</dbReference>
<dbReference type="InterPro" id="IPR023210">
    <property type="entry name" value="NADP_OxRdtase_dom"/>
</dbReference>
<feature type="domain" description="NADP-dependent oxidoreductase" evidence="2">
    <location>
        <begin position="16"/>
        <end position="296"/>
    </location>
</feature>
<dbReference type="EMBL" id="CP124616">
    <property type="protein sequence ID" value="WGW05057.1"/>
    <property type="molecule type" value="Genomic_DNA"/>
</dbReference>
<dbReference type="Gene3D" id="3.20.20.100">
    <property type="entry name" value="NADP-dependent oxidoreductase domain"/>
    <property type="match status" value="1"/>
</dbReference>
<name>A0ABY8QLR8_9RHOB</name>
<dbReference type="InterPro" id="IPR036812">
    <property type="entry name" value="NAD(P)_OxRdtase_dom_sf"/>
</dbReference>
<dbReference type="Pfam" id="PF00248">
    <property type="entry name" value="Aldo_ket_red"/>
    <property type="match status" value="1"/>
</dbReference>
<dbReference type="PANTHER" id="PTHR43364">
    <property type="entry name" value="NADH-SPECIFIC METHYLGLYOXAL REDUCTASE-RELATED"/>
    <property type="match status" value="1"/>
</dbReference>
<evidence type="ECO:0000256" key="1">
    <source>
        <dbReference type="ARBA" id="ARBA00023002"/>
    </source>
</evidence>
<proteinExistence type="predicted"/>
<dbReference type="PANTHER" id="PTHR43364:SF4">
    <property type="entry name" value="NAD(P)-LINKED OXIDOREDUCTASE SUPERFAMILY PROTEIN"/>
    <property type="match status" value="1"/>
</dbReference>
<dbReference type="RefSeq" id="WP_282301694.1">
    <property type="nucleotide sequence ID" value="NZ_CP124616.1"/>
</dbReference>
<reference evidence="3 4" key="1">
    <citation type="submission" date="2023-05" db="EMBL/GenBank/DDBJ databases">
        <title>YMD87, complete Genome.</title>
        <authorList>
            <person name="Zhang J."/>
            <person name="Xu X."/>
        </authorList>
    </citation>
    <scope>NUCLEOTIDE SEQUENCE [LARGE SCALE GENOMIC DNA]</scope>
    <source>
        <strain evidence="3 4">YMD87</strain>
    </source>
</reference>
<dbReference type="SUPFAM" id="SSF51430">
    <property type="entry name" value="NAD(P)-linked oxidoreductase"/>
    <property type="match status" value="1"/>
</dbReference>
<keyword evidence="4" id="KW-1185">Reference proteome</keyword>
<dbReference type="InterPro" id="IPR050523">
    <property type="entry name" value="AKR_Detox_Biosynth"/>
</dbReference>
<organism evidence="3 4">
    <name type="scientific">Tropicibacter oceani</name>
    <dbReference type="NCBI Taxonomy" id="3058420"/>
    <lineage>
        <taxon>Bacteria</taxon>
        <taxon>Pseudomonadati</taxon>
        <taxon>Pseudomonadota</taxon>
        <taxon>Alphaproteobacteria</taxon>
        <taxon>Rhodobacterales</taxon>
        <taxon>Roseobacteraceae</taxon>
        <taxon>Tropicibacter</taxon>
    </lineage>
</organism>
<dbReference type="Proteomes" id="UP001241605">
    <property type="component" value="Chromosome"/>
</dbReference>
<gene>
    <name evidence="3" type="ORF">QF118_05775</name>
</gene>
<accession>A0ABY8QLR8</accession>
<dbReference type="PROSITE" id="PS00062">
    <property type="entry name" value="ALDOKETO_REDUCTASE_2"/>
    <property type="match status" value="1"/>
</dbReference>
<keyword evidence="1" id="KW-0560">Oxidoreductase</keyword>